<dbReference type="InterPro" id="IPR044810">
    <property type="entry name" value="WRKY_plant"/>
</dbReference>
<evidence type="ECO:0000313" key="7">
    <source>
        <dbReference type="EMBL" id="KAK4792188.1"/>
    </source>
</evidence>
<comment type="subcellular location">
    <subcellularLocation>
        <location evidence="1">Nucleus</location>
    </subcellularLocation>
</comment>
<keyword evidence="2" id="KW-0805">Transcription regulation</keyword>
<organism evidence="7 8">
    <name type="scientific">Trapa natans</name>
    <name type="common">Water chestnut</name>
    <dbReference type="NCBI Taxonomy" id="22666"/>
    <lineage>
        <taxon>Eukaryota</taxon>
        <taxon>Viridiplantae</taxon>
        <taxon>Streptophyta</taxon>
        <taxon>Embryophyta</taxon>
        <taxon>Tracheophyta</taxon>
        <taxon>Spermatophyta</taxon>
        <taxon>Magnoliopsida</taxon>
        <taxon>eudicotyledons</taxon>
        <taxon>Gunneridae</taxon>
        <taxon>Pentapetalae</taxon>
        <taxon>rosids</taxon>
        <taxon>malvids</taxon>
        <taxon>Myrtales</taxon>
        <taxon>Lythraceae</taxon>
        <taxon>Trapa</taxon>
    </lineage>
</organism>
<keyword evidence="4" id="KW-0804">Transcription</keyword>
<dbReference type="GO" id="GO:0005634">
    <property type="term" value="C:nucleus"/>
    <property type="evidence" value="ECO:0007669"/>
    <property type="project" value="UniProtKB-SubCell"/>
</dbReference>
<protein>
    <recommendedName>
        <fullName evidence="6">WRKY domain-containing protein</fullName>
    </recommendedName>
</protein>
<keyword evidence="5" id="KW-0539">Nucleus</keyword>
<name>A0AAN7M5W5_TRANT</name>
<keyword evidence="3" id="KW-0238">DNA-binding</keyword>
<keyword evidence="8" id="KW-1185">Reference proteome</keyword>
<sequence>MKGGWSYEQKMLISEQLIQGTNFAKQLKVQLNSPSSAETREVLIQGILNSFEKSLRIFRWNGPIKCQPQPVAAAALGTTSVPASPLSVNGNPRLEGPQDGYSWRKYGQKDILGAKYPRSYYRCTYRNTKNCPANKQVQRSDHDHTMFEITYRGKHTCIHGGPLTAAPTSPKKHELKQADHGNHQQDALTKFRTGLRVETENLDGGSDVTDMPYPFSFPSSSAGLLHFENYSPSGLAYMSSHGGNGNLSSPFLSPSTPEGLINSRPRSESDLTELFSTTNSSTNSPIPEWEFSLKDMGIDPNFPFDIAGFLP</sequence>
<accession>A0AAN7M5W5</accession>
<evidence type="ECO:0000256" key="4">
    <source>
        <dbReference type="ARBA" id="ARBA00023163"/>
    </source>
</evidence>
<feature type="domain" description="WRKY" evidence="6">
    <location>
        <begin position="99"/>
        <end position="155"/>
    </location>
</feature>
<evidence type="ECO:0000256" key="2">
    <source>
        <dbReference type="ARBA" id="ARBA00023015"/>
    </source>
</evidence>
<dbReference type="EMBL" id="JAXQNO010000008">
    <property type="protein sequence ID" value="KAK4792188.1"/>
    <property type="molecule type" value="Genomic_DNA"/>
</dbReference>
<evidence type="ECO:0000256" key="5">
    <source>
        <dbReference type="ARBA" id="ARBA00023242"/>
    </source>
</evidence>
<dbReference type="InterPro" id="IPR036576">
    <property type="entry name" value="WRKY_dom_sf"/>
</dbReference>
<dbReference type="GO" id="GO:0003700">
    <property type="term" value="F:DNA-binding transcription factor activity"/>
    <property type="evidence" value="ECO:0007669"/>
    <property type="project" value="InterPro"/>
</dbReference>
<dbReference type="PANTHER" id="PTHR32096">
    <property type="entry name" value="WRKY TRANSCRIPTION FACTOR 30-RELATED-RELATED"/>
    <property type="match status" value="1"/>
</dbReference>
<dbReference type="PROSITE" id="PS50811">
    <property type="entry name" value="WRKY"/>
    <property type="match status" value="1"/>
</dbReference>
<evidence type="ECO:0000256" key="1">
    <source>
        <dbReference type="ARBA" id="ARBA00004123"/>
    </source>
</evidence>
<dbReference type="Proteomes" id="UP001346149">
    <property type="component" value="Unassembled WGS sequence"/>
</dbReference>
<evidence type="ECO:0000313" key="8">
    <source>
        <dbReference type="Proteomes" id="UP001346149"/>
    </source>
</evidence>
<dbReference type="SMART" id="SM00774">
    <property type="entry name" value="WRKY"/>
    <property type="match status" value="1"/>
</dbReference>
<dbReference type="PANTHER" id="PTHR32096:SF36">
    <property type="entry name" value="WRKY TRANSCRIPTION FACTOR 41-RELATED"/>
    <property type="match status" value="1"/>
</dbReference>
<evidence type="ECO:0000259" key="6">
    <source>
        <dbReference type="PROSITE" id="PS50811"/>
    </source>
</evidence>
<dbReference type="Pfam" id="PF03106">
    <property type="entry name" value="WRKY"/>
    <property type="match status" value="1"/>
</dbReference>
<dbReference type="InterPro" id="IPR003657">
    <property type="entry name" value="WRKY_dom"/>
</dbReference>
<proteinExistence type="predicted"/>
<dbReference type="GO" id="GO:0000976">
    <property type="term" value="F:transcription cis-regulatory region binding"/>
    <property type="evidence" value="ECO:0007669"/>
    <property type="project" value="TreeGrafter"/>
</dbReference>
<dbReference type="Gene3D" id="2.20.25.80">
    <property type="entry name" value="WRKY domain"/>
    <property type="match status" value="1"/>
</dbReference>
<evidence type="ECO:0000256" key="3">
    <source>
        <dbReference type="ARBA" id="ARBA00023125"/>
    </source>
</evidence>
<dbReference type="SUPFAM" id="SSF118290">
    <property type="entry name" value="WRKY DNA-binding domain"/>
    <property type="match status" value="1"/>
</dbReference>
<comment type="caution">
    <text evidence="7">The sequence shown here is derived from an EMBL/GenBank/DDBJ whole genome shotgun (WGS) entry which is preliminary data.</text>
</comment>
<gene>
    <name evidence="7" type="ORF">SAY86_022623</name>
</gene>
<dbReference type="AlphaFoldDB" id="A0AAN7M5W5"/>
<reference evidence="7 8" key="1">
    <citation type="journal article" date="2023" name="Hortic Res">
        <title>Pangenome of water caltrop reveals structural variations and asymmetric subgenome divergence after allopolyploidization.</title>
        <authorList>
            <person name="Zhang X."/>
            <person name="Chen Y."/>
            <person name="Wang L."/>
            <person name="Yuan Y."/>
            <person name="Fang M."/>
            <person name="Shi L."/>
            <person name="Lu R."/>
            <person name="Comes H.P."/>
            <person name="Ma Y."/>
            <person name="Chen Y."/>
            <person name="Huang G."/>
            <person name="Zhou Y."/>
            <person name="Zheng Z."/>
            <person name="Qiu Y."/>
        </authorList>
    </citation>
    <scope>NUCLEOTIDE SEQUENCE [LARGE SCALE GENOMIC DNA]</scope>
    <source>
        <strain evidence="7">F231</strain>
    </source>
</reference>